<keyword evidence="2" id="KW-1185">Reference proteome</keyword>
<organism evidence="1 2">
    <name type="scientific">Colletotrichum godetiae</name>
    <dbReference type="NCBI Taxonomy" id="1209918"/>
    <lineage>
        <taxon>Eukaryota</taxon>
        <taxon>Fungi</taxon>
        <taxon>Dikarya</taxon>
        <taxon>Ascomycota</taxon>
        <taxon>Pezizomycotina</taxon>
        <taxon>Sordariomycetes</taxon>
        <taxon>Hypocreomycetidae</taxon>
        <taxon>Glomerellales</taxon>
        <taxon>Glomerellaceae</taxon>
        <taxon>Colletotrichum</taxon>
        <taxon>Colletotrichum acutatum species complex</taxon>
    </lineage>
</organism>
<name>A0AAJ0ANF3_9PEZI</name>
<comment type="caution">
    <text evidence="1">The sequence shown here is derived from an EMBL/GenBank/DDBJ whole genome shotgun (WGS) entry which is preliminary data.</text>
</comment>
<dbReference type="Proteomes" id="UP001224890">
    <property type="component" value="Unassembled WGS sequence"/>
</dbReference>
<dbReference type="PANTHER" id="PTHR36681:SF3">
    <property type="entry name" value="NUCLEAR GTPASE, GERMINAL CENTER-ASSOCIATED, TANDEM DUPLICATE 3"/>
    <property type="match status" value="1"/>
</dbReference>
<dbReference type="RefSeq" id="XP_060429646.1">
    <property type="nucleotide sequence ID" value="XM_060578301.1"/>
</dbReference>
<reference evidence="1" key="1">
    <citation type="submission" date="2021-06" db="EMBL/GenBank/DDBJ databases">
        <title>Comparative genomics, transcriptomics and evolutionary studies reveal genomic signatures of adaptation to plant cell wall in hemibiotrophic fungi.</title>
        <authorList>
            <consortium name="DOE Joint Genome Institute"/>
            <person name="Baroncelli R."/>
            <person name="Diaz J.F."/>
            <person name="Benocci T."/>
            <person name="Peng M."/>
            <person name="Battaglia E."/>
            <person name="Haridas S."/>
            <person name="Andreopoulos W."/>
            <person name="Labutti K."/>
            <person name="Pangilinan J."/>
            <person name="Floch G.L."/>
            <person name="Makela M.R."/>
            <person name="Henrissat B."/>
            <person name="Grigoriev I.V."/>
            <person name="Crouch J.A."/>
            <person name="De Vries R.P."/>
            <person name="Sukno S.A."/>
            <person name="Thon M.R."/>
        </authorList>
    </citation>
    <scope>NUCLEOTIDE SEQUENCE</scope>
    <source>
        <strain evidence="1">CBS 193.32</strain>
    </source>
</reference>
<evidence type="ECO:0000313" key="2">
    <source>
        <dbReference type="Proteomes" id="UP001224890"/>
    </source>
</evidence>
<dbReference type="EMBL" id="JAHMHR010000020">
    <property type="protein sequence ID" value="KAK1675643.1"/>
    <property type="molecule type" value="Genomic_DNA"/>
</dbReference>
<dbReference type="PANTHER" id="PTHR36681">
    <property type="entry name" value="NUCLEAR GTPASE, GERMINAL CENTER-ASSOCIATED, TANDEM DUPLICATE 3"/>
    <property type="match status" value="1"/>
</dbReference>
<accession>A0AAJ0ANF3</accession>
<sequence>MDYRAEIDFITQAEWTAVVAALHRDILDNREMLSADIRNVDSGAGIAYSVLKAVYPKHSDKQLRFAAPEVLANSGKLRGFRRSRDNATRATVATKYLKERSRLWMVAPITRTVDDKTAKTLVEDRCTQQPKYDEAYSNIMFVCSRADDVSLDEAAPSFGIVNSMEKE</sequence>
<proteinExistence type="predicted"/>
<gene>
    <name evidence="1" type="ORF">BDP55DRAFT_715343</name>
</gene>
<dbReference type="GeneID" id="85462827"/>
<evidence type="ECO:0000313" key="1">
    <source>
        <dbReference type="EMBL" id="KAK1675643.1"/>
    </source>
</evidence>
<dbReference type="AlphaFoldDB" id="A0AAJ0ANF3"/>
<protein>
    <submittedName>
        <fullName evidence="1">Uncharacterized protein</fullName>
    </submittedName>
</protein>